<dbReference type="GeneID" id="22916678"/>
<comment type="caution">
    <text evidence="2">The sequence shown here is derived from an EMBL/GenBank/DDBJ whole genome shotgun (WGS) entry which is preliminary data.</text>
</comment>
<dbReference type="Gene3D" id="3.30.70.270">
    <property type="match status" value="1"/>
</dbReference>
<dbReference type="InterPro" id="IPR051320">
    <property type="entry name" value="Viral_Replic_Matur_Polypro"/>
</dbReference>
<evidence type="ECO:0000313" key="2">
    <source>
        <dbReference type="EMBL" id="EZG42781.1"/>
    </source>
</evidence>
<dbReference type="Gene3D" id="3.10.10.10">
    <property type="entry name" value="HIV Type 1 Reverse Transcriptase, subunit A, domain 1"/>
    <property type="match status" value="1"/>
</dbReference>
<accession>A0A023AVK6</accession>
<dbReference type="OrthoDB" id="492601at2759"/>
<feature type="domain" description="Reverse transcriptase" evidence="1">
    <location>
        <begin position="1"/>
        <end position="126"/>
    </location>
</feature>
<dbReference type="eggNOG" id="KOG0017">
    <property type="taxonomic scope" value="Eukaryota"/>
</dbReference>
<dbReference type="RefSeq" id="XP_011133939.1">
    <property type="nucleotide sequence ID" value="XM_011135637.1"/>
</dbReference>
<dbReference type="SUPFAM" id="SSF56672">
    <property type="entry name" value="DNA/RNA polymerases"/>
    <property type="match status" value="1"/>
</dbReference>
<reference evidence="2" key="1">
    <citation type="submission" date="2013-12" db="EMBL/GenBank/DDBJ databases">
        <authorList>
            <person name="Omoto C.K."/>
            <person name="Sibley D."/>
            <person name="Venepally P."/>
            <person name="Hadjithomas M."/>
            <person name="Karamycheva S."/>
            <person name="Brunk B."/>
            <person name="Roos D."/>
            <person name="Caler E."/>
            <person name="Lorenzi H."/>
        </authorList>
    </citation>
    <scope>NUCLEOTIDE SEQUENCE</scope>
</reference>
<name>A0A023AVK6_GRENI</name>
<dbReference type="InterPro" id="IPR043128">
    <property type="entry name" value="Rev_trsase/Diguanyl_cyclase"/>
</dbReference>
<dbReference type="InterPro" id="IPR000477">
    <property type="entry name" value="RT_dom"/>
</dbReference>
<dbReference type="VEuPathDB" id="CryptoDB:GNI_226760"/>
<dbReference type="PROSITE" id="PS50878">
    <property type="entry name" value="RT_POL"/>
    <property type="match status" value="1"/>
</dbReference>
<proteinExistence type="predicted"/>
<dbReference type="Pfam" id="PF00078">
    <property type="entry name" value="RVT_1"/>
    <property type="match status" value="1"/>
</dbReference>
<keyword evidence="3" id="KW-1185">Reference proteome</keyword>
<sequence>MGQRVIAKIDLSKAFHAVPLVEHQRPYYSFLDPEGNCYCYARMPMGAKTAPKHFANVMNLVLGRVATEDQVNVRSYQDDIVIAANSREELDTRYEKVSEHLRRFGFKINNEKSSKADSLDVLGYRFEKKRVTIPREKERSIRSALLSKDIRQVIRATHQLGYYKLILTPAQRDSAAKLRQILLKVGHFTQVARDLRTALDVKWECPKETPWSAKRIEIYVDASDTAAGLHVRYNGNCVLEESLPLTHTATNLASFKEIQGAYKLLVKYRAHIRHIDMTCEKVILTDNLRLYQALIRGEEPRNDLEIYAARIRQLYQAKYAYVPGSLNPADDISRRRRLPP</sequence>
<dbReference type="EMBL" id="AFNH02001804">
    <property type="protein sequence ID" value="EZG42781.1"/>
    <property type="molecule type" value="Genomic_DNA"/>
</dbReference>
<gene>
    <name evidence="2" type="ORF">GNI_226760</name>
</gene>
<organism evidence="2 3">
    <name type="scientific">Gregarina niphandrodes</name>
    <name type="common">Septate eugregarine</name>
    <dbReference type="NCBI Taxonomy" id="110365"/>
    <lineage>
        <taxon>Eukaryota</taxon>
        <taxon>Sar</taxon>
        <taxon>Alveolata</taxon>
        <taxon>Apicomplexa</taxon>
        <taxon>Conoidasida</taxon>
        <taxon>Gregarinasina</taxon>
        <taxon>Eugregarinorida</taxon>
        <taxon>Gregarinidae</taxon>
        <taxon>Gregarina</taxon>
    </lineage>
</organism>
<dbReference type="InterPro" id="IPR043502">
    <property type="entry name" value="DNA/RNA_pol_sf"/>
</dbReference>
<dbReference type="PANTHER" id="PTHR33064:SF37">
    <property type="entry name" value="RIBONUCLEASE H"/>
    <property type="match status" value="1"/>
</dbReference>
<dbReference type="AlphaFoldDB" id="A0A023AVK6"/>
<protein>
    <submittedName>
        <fullName evidence="2">Retrotransposable element Tf2 155 kDa type protein</fullName>
    </submittedName>
</protein>
<dbReference type="PANTHER" id="PTHR33064">
    <property type="entry name" value="POL PROTEIN"/>
    <property type="match status" value="1"/>
</dbReference>
<dbReference type="Proteomes" id="UP000019763">
    <property type="component" value="Unassembled WGS sequence"/>
</dbReference>
<evidence type="ECO:0000313" key="3">
    <source>
        <dbReference type="Proteomes" id="UP000019763"/>
    </source>
</evidence>
<evidence type="ECO:0000259" key="1">
    <source>
        <dbReference type="PROSITE" id="PS50878"/>
    </source>
</evidence>